<keyword evidence="1" id="KW-1185">Reference proteome</keyword>
<reference evidence="2" key="1">
    <citation type="submission" date="2025-08" db="UniProtKB">
        <authorList>
            <consortium name="RefSeq"/>
        </authorList>
    </citation>
    <scope>IDENTIFICATION</scope>
</reference>
<dbReference type="SUPFAM" id="SSF52540">
    <property type="entry name" value="P-loop containing nucleoside triphosphate hydrolases"/>
    <property type="match status" value="1"/>
</dbReference>
<gene>
    <name evidence="2" type="primary">LOC106810871</name>
</gene>
<evidence type="ECO:0000313" key="2">
    <source>
        <dbReference type="RefSeq" id="XP_014669823.1"/>
    </source>
</evidence>
<dbReference type="SMART" id="SM00174">
    <property type="entry name" value="RHO"/>
    <property type="match status" value="1"/>
</dbReference>
<proteinExistence type="predicted"/>
<accession>A0ABM1ECA2</accession>
<dbReference type="PRINTS" id="PR00449">
    <property type="entry name" value="RASTRNSFRMNG"/>
</dbReference>
<evidence type="ECO:0000313" key="1">
    <source>
        <dbReference type="Proteomes" id="UP000695022"/>
    </source>
</evidence>
<name>A0ABM1ECA2_PRICU</name>
<protein>
    <submittedName>
        <fullName evidence="2">Rho-related GTP-binding protein RhoE-like</fullName>
    </submittedName>
</protein>
<organism evidence="1 2">
    <name type="scientific">Priapulus caudatus</name>
    <name type="common">Priapulid worm</name>
    <dbReference type="NCBI Taxonomy" id="37621"/>
    <lineage>
        <taxon>Eukaryota</taxon>
        <taxon>Metazoa</taxon>
        <taxon>Ecdysozoa</taxon>
        <taxon>Scalidophora</taxon>
        <taxon>Priapulida</taxon>
        <taxon>Priapulimorpha</taxon>
        <taxon>Priapulimorphida</taxon>
        <taxon>Priapulidae</taxon>
        <taxon>Priapulus</taxon>
    </lineage>
</organism>
<dbReference type="GeneID" id="106810871"/>
<dbReference type="RefSeq" id="XP_014669823.1">
    <property type="nucleotide sequence ID" value="XM_014814337.1"/>
</dbReference>
<dbReference type="Pfam" id="PF00071">
    <property type="entry name" value="Ras"/>
    <property type="match status" value="1"/>
</dbReference>
<dbReference type="Proteomes" id="UP000695022">
    <property type="component" value="Unplaced"/>
</dbReference>
<sequence>MSDSKELKIVLVGDSRCGKTAMLSRYLKSEFVEYTLPQMPIMVLMEDSTCLIQMPTDRKRRHSFTRSGSGSPPPEALISNVTNSRDPKLLNARVFIGGLPSEVITKPEGTQISKQIGAKVYIETSARISEASVKEAFDVAVLAAIGKLSDRSSVIQRQRDLVKRVYMSKLDVRGDLRDKAMSCDIM</sequence>
<dbReference type="InterPro" id="IPR001806">
    <property type="entry name" value="Small_GTPase"/>
</dbReference>
<dbReference type="InterPro" id="IPR027417">
    <property type="entry name" value="P-loop_NTPase"/>
</dbReference>
<dbReference type="Gene3D" id="3.40.50.300">
    <property type="entry name" value="P-loop containing nucleotide triphosphate hydrolases"/>
    <property type="match status" value="1"/>
</dbReference>